<dbReference type="AlphaFoldDB" id="A0A2C6LIZ0"/>
<sequence>MIDRGYTSFKMFTTYETLRVTDDVLLKALVQARTHGGLVCVHAENHHMIDYLVKEFQAAGKSNPNIML</sequence>
<name>A0A2C6LIZ0_9FIRM</name>
<proteinExistence type="predicted"/>
<organism evidence="1 2">
    <name type="scientific">Desulforamulus profundi</name>
    <dbReference type="NCBI Taxonomy" id="1383067"/>
    <lineage>
        <taxon>Bacteria</taxon>
        <taxon>Bacillati</taxon>
        <taxon>Bacillota</taxon>
        <taxon>Clostridia</taxon>
        <taxon>Eubacteriales</taxon>
        <taxon>Peptococcaceae</taxon>
        <taxon>Desulforamulus</taxon>
    </lineage>
</organism>
<keyword evidence="2" id="KW-1185">Reference proteome</keyword>
<evidence type="ECO:0008006" key="3">
    <source>
        <dbReference type="Google" id="ProtNLM"/>
    </source>
</evidence>
<evidence type="ECO:0000313" key="1">
    <source>
        <dbReference type="EMBL" id="PHJ38510.1"/>
    </source>
</evidence>
<gene>
    <name evidence="1" type="ORF">P378_09900</name>
</gene>
<comment type="caution">
    <text evidence="1">The sequence shown here is derived from an EMBL/GenBank/DDBJ whole genome shotgun (WGS) entry which is preliminary data.</text>
</comment>
<dbReference type="InterPro" id="IPR032466">
    <property type="entry name" value="Metal_Hydrolase"/>
</dbReference>
<dbReference type="EMBL" id="AWQQ01000049">
    <property type="protein sequence ID" value="PHJ38510.1"/>
    <property type="molecule type" value="Genomic_DNA"/>
</dbReference>
<protein>
    <recommendedName>
        <fullName evidence="3">Dihydropyrimidinase</fullName>
    </recommendedName>
</protein>
<accession>A0A2C6LIZ0</accession>
<evidence type="ECO:0000313" key="2">
    <source>
        <dbReference type="Proteomes" id="UP000222564"/>
    </source>
</evidence>
<dbReference type="Gene3D" id="3.20.20.140">
    <property type="entry name" value="Metal-dependent hydrolases"/>
    <property type="match status" value="1"/>
</dbReference>
<reference evidence="1 2" key="1">
    <citation type="submission" date="2013-09" db="EMBL/GenBank/DDBJ databases">
        <title>Biodegradation of hydrocarbons in the deep terrestrial subsurface : characterization of a microbial consortium composed of two Desulfotomaculum species originating from a deep geological formation.</title>
        <authorList>
            <person name="Aullo T."/>
            <person name="Berlendis S."/>
            <person name="Lascourreges J.-F."/>
            <person name="Dessort D."/>
            <person name="Saint-Laurent S."/>
            <person name="Schraauwers B."/>
            <person name="Mas J."/>
            <person name="Magot M."/>
            <person name="Ranchou-Peyruse A."/>
        </authorList>
    </citation>
    <scope>NUCLEOTIDE SEQUENCE [LARGE SCALE GENOMIC DNA]</scope>
    <source>
        <strain evidence="1 2">Bs107</strain>
    </source>
</reference>
<dbReference type="OrthoDB" id="9765462at2"/>
<dbReference type="SUPFAM" id="SSF51556">
    <property type="entry name" value="Metallo-dependent hydrolases"/>
    <property type="match status" value="1"/>
</dbReference>
<dbReference type="Proteomes" id="UP000222564">
    <property type="component" value="Unassembled WGS sequence"/>
</dbReference>